<protein>
    <submittedName>
        <fullName evidence="2">Stage II sporulation protein R</fullName>
    </submittedName>
</protein>
<dbReference type="Proteomes" id="UP000824072">
    <property type="component" value="Unassembled WGS sequence"/>
</dbReference>
<sequence length="179" mass="20038">MDRRLFFALFLLVLALWIAPTASAACNEDFVRLHVVAEGDSEWEQFVKLRVRDACLDQAQALLASCPNADAAWEVLNEHLPDFEEAAEKAARENGFSGEITIETGIFAFPDRLYGEAFVPAGDYRALRVVLGEGQGHNWWCVLYPSLCVLDEQAYVQADQSIEFYSSIGRLFDHIFGGN</sequence>
<gene>
    <name evidence="2" type="ORF">IAB02_01050</name>
</gene>
<comment type="caution">
    <text evidence="2">The sequence shown here is derived from an EMBL/GenBank/DDBJ whole genome shotgun (WGS) entry which is preliminary data.</text>
</comment>
<keyword evidence="1" id="KW-0732">Signal</keyword>
<name>A0A9D1I978_9FIRM</name>
<evidence type="ECO:0000313" key="3">
    <source>
        <dbReference type="Proteomes" id="UP000824072"/>
    </source>
</evidence>
<evidence type="ECO:0000313" key="2">
    <source>
        <dbReference type="EMBL" id="HIU33125.1"/>
    </source>
</evidence>
<reference evidence="2" key="1">
    <citation type="submission" date="2020-10" db="EMBL/GenBank/DDBJ databases">
        <authorList>
            <person name="Gilroy R."/>
        </authorList>
    </citation>
    <scope>NUCLEOTIDE SEQUENCE</scope>
    <source>
        <strain evidence="2">ChiHcec3-11533</strain>
    </source>
</reference>
<dbReference type="PROSITE" id="PS51257">
    <property type="entry name" value="PROKAR_LIPOPROTEIN"/>
    <property type="match status" value="1"/>
</dbReference>
<proteinExistence type="predicted"/>
<dbReference type="EMBL" id="DVMU01000025">
    <property type="protein sequence ID" value="HIU33125.1"/>
    <property type="molecule type" value="Genomic_DNA"/>
</dbReference>
<dbReference type="InterPro" id="IPR014202">
    <property type="entry name" value="Spore_II_R"/>
</dbReference>
<feature type="chain" id="PRO_5038504119" evidence="1">
    <location>
        <begin position="25"/>
        <end position="179"/>
    </location>
</feature>
<dbReference type="AlphaFoldDB" id="A0A9D1I978"/>
<evidence type="ECO:0000256" key="1">
    <source>
        <dbReference type="SAM" id="SignalP"/>
    </source>
</evidence>
<feature type="signal peptide" evidence="1">
    <location>
        <begin position="1"/>
        <end position="24"/>
    </location>
</feature>
<reference evidence="2" key="2">
    <citation type="journal article" date="2021" name="PeerJ">
        <title>Extensive microbial diversity within the chicken gut microbiome revealed by metagenomics and culture.</title>
        <authorList>
            <person name="Gilroy R."/>
            <person name="Ravi A."/>
            <person name="Getino M."/>
            <person name="Pursley I."/>
            <person name="Horton D.L."/>
            <person name="Alikhan N.F."/>
            <person name="Baker D."/>
            <person name="Gharbi K."/>
            <person name="Hall N."/>
            <person name="Watson M."/>
            <person name="Adriaenssens E.M."/>
            <person name="Foster-Nyarko E."/>
            <person name="Jarju S."/>
            <person name="Secka A."/>
            <person name="Antonio M."/>
            <person name="Oren A."/>
            <person name="Chaudhuri R.R."/>
            <person name="La Ragione R."/>
            <person name="Hildebrand F."/>
            <person name="Pallen M.J."/>
        </authorList>
    </citation>
    <scope>NUCLEOTIDE SEQUENCE</scope>
    <source>
        <strain evidence="2">ChiHcec3-11533</strain>
    </source>
</reference>
<accession>A0A9D1I978</accession>
<dbReference type="Pfam" id="PF09551">
    <property type="entry name" value="Spore_II_R"/>
    <property type="match status" value="1"/>
</dbReference>
<organism evidence="2 3">
    <name type="scientific">Candidatus Pullichristensenella excrementigallinarum</name>
    <dbReference type="NCBI Taxonomy" id="2840907"/>
    <lineage>
        <taxon>Bacteria</taxon>
        <taxon>Bacillati</taxon>
        <taxon>Bacillota</taxon>
        <taxon>Clostridia</taxon>
        <taxon>Candidatus Pullichristensenella</taxon>
    </lineage>
</organism>